<sequence>MHSITLRFLAPHNSPHAGAGARVSGGSVLGWVDEAGFACASAWARGACVTAFVGNAHFLRPVHAGDLVEVRAHLAFTGETSMSLAIEVHTGALAGSELHMVLHCAAVYVALDAAGAPRAVDHFIPETPGDMALAQRVQAQIAAAQAVQ</sequence>
<dbReference type="CDD" id="cd03442">
    <property type="entry name" value="BFIT_BACH"/>
    <property type="match status" value="1"/>
</dbReference>
<reference evidence="5 6" key="1">
    <citation type="submission" date="2018-09" db="EMBL/GenBank/DDBJ databases">
        <title>Draft genome of Simplicispira sp. NY-02.</title>
        <authorList>
            <person name="Im W.T."/>
        </authorList>
    </citation>
    <scope>NUCLEOTIDE SEQUENCE [LARGE SCALE GENOMIC DNA]</scope>
    <source>
        <strain evidence="5 6">NY-02</strain>
    </source>
</reference>
<dbReference type="InterPro" id="IPR006683">
    <property type="entry name" value="Thioestr_dom"/>
</dbReference>
<dbReference type="AlphaFoldDB" id="A0A398C4I2"/>
<comment type="caution">
    <text evidence="5">The sequence shown here is derived from an EMBL/GenBank/DDBJ whole genome shotgun (WGS) entry which is preliminary data.</text>
</comment>
<organism evidence="5 6">
    <name type="scientific">Simplicispira hankyongi</name>
    <dbReference type="NCBI Taxonomy" id="2315688"/>
    <lineage>
        <taxon>Bacteria</taxon>
        <taxon>Pseudomonadati</taxon>
        <taxon>Pseudomonadota</taxon>
        <taxon>Betaproteobacteria</taxon>
        <taxon>Burkholderiales</taxon>
        <taxon>Comamonadaceae</taxon>
        <taxon>Simplicispira</taxon>
    </lineage>
</organism>
<keyword evidence="6" id="KW-1185">Reference proteome</keyword>
<evidence type="ECO:0000313" key="6">
    <source>
        <dbReference type="Proteomes" id="UP000266302"/>
    </source>
</evidence>
<dbReference type="GO" id="GO:0006637">
    <property type="term" value="P:acyl-CoA metabolic process"/>
    <property type="evidence" value="ECO:0007669"/>
    <property type="project" value="TreeGrafter"/>
</dbReference>
<evidence type="ECO:0000256" key="2">
    <source>
        <dbReference type="ARBA" id="ARBA00022801"/>
    </source>
</evidence>
<evidence type="ECO:0000256" key="1">
    <source>
        <dbReference type="ARBA" id="ARBA00010458"/>
    </source>
</evidence>
<evidence type="ECO:0000256" key="3">
    <source>
        <dbReference type="PROSITE-ProRule" id="PRU01106"/>
    </source>
</evidence>
<dbReference type="Proteomes" id="UP000266302">
    <property type="component" value="Unassembled WGS sequence"/>
</dbReference>
<dbReference type="SUPFAM" id="SSF54637">
    <property type="entry name" value="Thioesterase/thiol ester dehydrase-isomerase"/>
    <property type="match status" value="1"/>
</dbReference>
<dbReference type="GO" id="GO:0005829">
    <property type="term" value="C:cytosol"/>
    <property type="evidence" value="ECO:0007669"/>
    <property type="project" value="TreeGrafter"/>
</dbReference>
<dbReference type="RefSeq" id="WP_119109625.1">
    <property type="nucleotide sequence ID" value="NZ_QXJC01000004.1"/>
</dbReference>
<dbReference type="Pfam" id="PF03061">
    <property type="entry name" value="4HBT"/>
    <property type="match status" value="1"/>
</dbReference>
<accession>A0A398C4I2</accession>
<evidence type="ECO:0000313" key="5">
    <source>
        <dbReference type="EMBL" id="RID97919.1"/>
    </source>
</evidence>
<dbReference type="OrthoDB" id="9809430at2"/>
<gene>
    <name evidence="5" type="ORF">D3F03_11820</name>
</gene>
<dbReference type="InterPro" id="IPR040170">
    <property type="entry name" value="Cytosol_ACT"/>
</dbReference>
<name>A0A398C4I2_9BURK</name>
<dbReference type="PANTHER" id="PTHR11049">
    <property type="entry name" value="ACYL COENZYME A THIOESTER HYDROLASE"/>
    <property type="match status" value="1"/>
</dbReference>
<dbReference type="Gene3D" id="3.10.129.10">
    <property type="entry name" value="Hotdog Thioesterase"/>
    <property type="match status" value="1"/>
</dbReference>
<dbReference type="InterPro" id="IPR033120">
    <property type="entry name" value="HOTDOG_ACOT"/>
</dbReference>
<dbReference type="PANTHER" id="PTHR11049:SF16">
    <property type="entry name" value="PROTEIN VDLD"/>
    <property type="match status" value="1"/>
</dbReference>
<comment type="similarity">
    <text evidence="1">Belongs to the acyl coenzyme A hydrolase family.</text>
</comment>
<keyword evidence="2 3" id="KW-0378">Hydrolase</keyword>
<feature type="domain" description="HotDog ACOT-type" evidence="4">
    <location>
        <begin position="1"/>
        <end position="114"/>
    </location>
</feature>
<evidence type="ECO:0000259" key="4">
    <source>
        <dbReference type="PROSITE" id="PS51770"/>
    </source>
</evidence>
<dbReference type="GO" id="GO:0052816">
    <property type="term" value="F:long-chain fatty acyl-CoA hydrolase activity"/>
    <property type="evidence" value="ECO:0007669"/>
    <property type="project" value="TreeGrafter"/>
</dbReference>
<dbReference type="PROSITE" id="PS51770">
    <property type="entry name" value="HOTDOG_ACOT"/>
    <property type="match status" value="1"/>
</dbReference>
<protein>
    <submittedName>
        <fullName evidence="5">Acyl-CoA thioesterase</fullName>
    </submittedName>
</protein>
<proteinExistence type="inferred from homology"/>
<dbReference type="EMBL" id="QXJC01000004">
    <property type="protein sequence ID" value="RID97919.1"/>
    <property type="molecule type" value="Genomic_DNA"/>
</dbReference>
<dbReference type="InterPro" id="IPR029069">
    <property type="entry name" value="HotDog_dom_sf"/>
</dbReference>